<dbReference type="eggNOG" id="KOG0409">
    <property type="taxonomic scope" value="Eukaryota"/>
</dbReference>
<evidence type="ECO:0000313" key="4">
    <source>
        <dbReference type="Proteomes" id="UP000054032"/>
    </source>
</evidence>
<dbReference type="InterPro" id="IPR036291">
    <property type="entry name" value="NAD(P)-bd_dom_sf"/>
</dbReference>
<dbReference type="Gene3D" id="1.10.1040.10">
    <property type="entry name" value="N-(1-d-carboxylethyl)-l-norvaline Dehydrogenase, domain 2"/>
    <property type="match status" value="1"/>
</dbReference>
<dbReference type="Gene3D" id="3.40.50.720">
    <property type="entry name" value="NAD(P)-binding Rossmann-like Domain"/>
    <property type="match status" value="1"/>
</dbReference>
<keyword evidence="4" id="KW-1185">Reference proteome</keyword>
<accession>W6YPU9</accession>
<dbReference type="AlphaFoldDB" id="W6YPU9"/>
<dbReference type="STRING" id="930090.W6YPU9"/>
<organism evidence="3 4">
    <name type="scientific">Bipolaris oryzae ATCC 44560</name>
    <dbReference type="NCBI Taxonomy" id="930090"/>
    <lineage>
        <taxon>Eukaryota</taxon>
        <taxon>Fungi</taxon>
        <taxon>Dikarya</taxon>
        <taxon>Ascomycota</taxon>
        <taxon>Pezizomycotina</taxon>
        <taxon>Dothideomycetes</taxon>
        <taxon>Pleosporomycetidae</taxon>
        <taxon>Pleosporales</taxon>
        <taxon>Pleosporineae</taxon>
        <taxon>Pleosporaceae</taxon>
        <taxon>Bipolaris</taxon>
    </lineage>
</organism>
<name>W6YPU9_COCMI</name>
<dbReference type="PANTHER" id="PTHR43580">
    <property type="entry name" value="OXIDOREDUCTASE GLYR1-RELATED"/>
    <property type="match status" value="1"/>
</dbReference>
<dbReference type="SUPFAM" id="SSF48179">
    <property type="entry name" value="6-phosphogluconate dehydrogenase C-terminal domain-like"/>
    <property type="match status" value="1"/>
</dbReference>
<evidence type="ECO:0000259" key="2">
    <source>
        <dbReference type="Pfam" id="PF03446"/>
    </source>
</evidence>
<protein>
    <recommendedName>
        <fullName evidence="2">6-phosphogluconate dehydrogenase NADP-binding domain-containing protein</fullName>
    </recommendedName>
</protein>
<proteinExistence type="inferred from homology"/>
<evidence type="ECO:0000256" key="1">
    <source>
        <dbReference type="ARBA" id="ARBA00007598"/>
    </source>
</evidence>
<dbReference type="InterPro" id="IPR008927">
    <property type="entry name" value="6-PGluconate_DH-like_C_sf"/>
</dbReference>
<dbReference type="Pfam" id="PF03446">
    <property type="entry name" value="NAD_binding_2"/>
    <property type="match status" value="1"/>
</dbReference>
<dbReference type="EMBL" id="KI964104">
    <property type="protein sequence ID" value="EUC41402.1"/>
    <property type="molecule type" value="Genomic_DNA"/>
</dbReference>
<dbReference type="InterPro" id="IPR013328">
    <property type="entry name" value="6PGD_dom2"/>
</dbReference>
<dbReference type="InterPro" id="IPR006115">
    <property type="entry name" value="6PGDH_NADP-bd"/>
</dbReference>
<dbReference type="Proteomes" id="UP000054032">
    <property type="component" value="Unassembled WGS sequence"/>
</dbReference>
<gene>
    <name evidence="3" type="ORF">COCMIDRAFT_106258</name>
</gene>
<dbReference type="GO" id="GO:0050661">
    <property type="term" value="F:NADP binding"/>
    <property type="evidence" value="ECO:0007669"/>
    <property type="project" value="InterPro"/>
</dbReference>
<reference evidence="3 4" key="1">
    <citation type="journal article" date="2013" name="PLoS Genet.">
        <title>Comparative genome structure, secondary metabolite, and effector coding capacity across Cochliobolus pathogens.</title>
        <authorList>
            <person name="Condon B.J."/>
            <person name="Leng Y."/>
            <person name="Wu D."/>
            <person name="Bushley K.E."/>
            <person name="Ohm R.A."/>
            <person name="Otillar R."/>
            <person name="Martin J."/>
            <person name="Schackwitz W."/>
            <person name="Grimwood J."/>
            <person name="MohdZainudin N."/>
            <person name="Xue C."/>
            <person name="Wang R."/>
            <person name="Manning V.A."/>
            <person name="Dhillon B."/>
            <person name="Tu Z.J."/>
            <person name="Steffenson B.J."/>
            <person name="Salamov A."/>
            <person name="Sun H."/>
            <person name="Lowry S."/>
            <person name="LaButti K."/>
            <person name="Han J."/>
            <person name="Copeland A."/>
            <person name="Lindquist E."/>
            <person name="Barry K."/>
            <person name="Schmutz J."/>
            <person name="Baker S.E."/>
            <person name="Ciuffetti L.M."/>
            <person name="Grigoriev I.V."/>
            <person name="Zhong S."/>
            <person name="Turgeon B.G."/>
        </authorList>
    </citation>
    <scope>NUCLEOTIDE SEQUENCE [LARGE SCALE GENOMIC DNA]</scope>
    <source>
        <strain evidence="3 4">ATCC 44560</strain>
    </source>
</reference>
<dbReference type="PANTHER" id="PTHR43580:SF8">
    <property type="entry name" value="6-PHOSPHOGLUCONATE DEHYDROGENASE NADP-BINDING DOMAIN-CONTAINING PROTEIN-RELATED"/>
    <property type="match status" value="1"/>
</dbReference>
<dbReference type="SUPFAM" id="SSF51735">
    <property type="entry name" value="NAD(P)-binding Rossmann-fold domains"/>
    <property type="match status" value="1"/>
</dbReference>
<dbReference type="OrthoDB" id="435038at2759"/>
<dbReference type="GeneID" id="19118827"/>
<feature type="domain" description="6-phosphogluconate dehydrogenase NADP-binding" evidence="2">
    <location>
        <begin position="9"/>
        <end position="172"/>
    </location>
</feature>
<comment type="similarity">
    <text evidence="1">Belongs to the HIBADH-related family. NP60 subfamily.</text>
</comment>
<dbReference type="HOGENOM" id="CLU_035117_5_0_1"/>
<dbReference type="KEGG" id="bor:COCMIDRAFT_106258"/>
<dbReference type="InterPro" id="IPR051265">
    <property type="entry name" value="HIBADH-related_NP60_sf"/>
</dbReference>
<dbReference type="RefSeq" id="XP_007692071.1">
    <property type="nucleotide sequence ID" value="XM_007693881.1"/>
</dbReference>
<sequence>MDFSEKLHVGWIGLGSMGLAMAANIQKHIQQHPDAYPPLKYWNRTLSRGKPLEELGATACPTIADLVQTCNVIFISVSDDTALTTLATTIQSSGPLSQKIIIDTTTVHPSTTTTISTSFAQKNASYISAPVFGATPVATAGQLLIAVAGPPDAISRVAPLLKGVLARRVLHVGDEASQAMLLKTTSNFVTAGLMTLLSEAHILAETSGLPSSTLESLIEENFGAYALGVSQRLTSGSYLPTVGQAPASGLELGIKDVGHGVAVARKKGVQLRIGEMYLEAAGEARGYVEERGRRADSSAVYGVLRQRAGLGFESEVVRRRDGEGKKEHVVYPNIIDAYAKPQPLIYISATHLRQPFAPPLLPQ</sequence>
<evidence type="ECO:0000313" key="3">
    <source>
        <dbReference type="EMBL" id="EUC41402.1"/>
    </source>
</evidence>